<feature type="compositionally biased region" description="Polar residues" evidence="1">
    <location>
        <begin position="392"/>
        <end position="404"/>
    </location>
</feature>
<sequence length="664" mass="72326">MILDTHAARPTLASTALMRSLACDDFERAKQAGSSFPQYSTVVLESENGHTTTFDILSRAANTLTHPTTWASNMLSLVSSSTSSSTPETISSMTTESIDVPPAPSVTCITPPILTLTEYNAFTDVTMTRRLSLSELSQPPYASWPPRQTRAVLCANAAACVSRTVAQGGPDPLQFMLPWVMDKRFMFPLPLDHQGRASFRSGRWWSRRNLGYEHIRPAPVHFVMRKKLPSLPAEDLLEEDSSNGWTCVESSVGDETLDLDPTRQGTLPSPATATRPNIVTIREAALAMARAGHERVITRRNSLSSEQGQSNPDHAFAHITDSDSDLDMDGDEAVDMHKTTLTEVSITVHRPQLPPQPPSVRRSYSPSRAPSIRGRSSSLRRVAISADESALTNVSTDDLNTTDPATPCGSSKHRRIFAQRWHLNDRKGSSSRSREHSLDGGSSQDSDDSDDSFGMYDHCECASDHSSETSEEDSLADSDDLDCPMSVLPDVFGKNSRSQLLGTVFEDDDGMMGAAEGQTRNKALQSSDNPAAFRHASFFIVDTPEEEVENRVLLKSSMDLLQRTQAIEDLQSHSKIPTMHTTTAAMHTERGKGPRRHAISCSGAPTPFAAAVLSRPIPKVHMPGLHGGVALRRPGGAMAAAAAQPLRTVYLDTNPAMDWEPQAV</sequence>
<evidence type="ECO:0000313" key="2">
    <source>
        <dbReference type="EMBL" id="KAE8272170.1"/>
    </source>
</evidence>
<dbReference type="EMBL" id="LWDG02000003">
    <property type="protein sequence ID" value="KAE8272170.1"/>
    <property type="molecule type" value="Genomic_DNA"/>
</dbReference>
<feature type="region of interest" description="Disordered" evidence="1">
    <location>
        <begin position="392"/>
        <end position="454"/>
    </location>
</feature>
<reference evidence="2" key="2">
    <citation type="journal article" date="2019" name="IMA Fungus">
        <title>Genome sequencing and comparison of five Tilletia species to identify candidate genes for the detection of regulated species infecting wheat.</title>
        <authorList>
            <person name="Nguyen H.D.T."/>
            <person name="Sultana T."/>
            <person name="Kesanakurti P."/>
            <person name="Hambleton S."/>
        </authorList>
    </citation>
    <scope>NUCLEOTIDE SEQUENCE</scope>
    <source>
        <strain evidence="2">DAOMC 236422</strain>
    </source>
</reference>
<feature type="compositionally biased region" description="Basic and acidic residues" evidence="1">
    <location>
        <begin position="422"/>
        <end position="438"/>
    </location>
</feature>
<gene>
    <name evidence="2" type="ORF">A4X09_0g179</name>
</gene>
<feature type="compositionally biased region" description="Acidic residues" evidence="1">
    <location>
        <begin position="469"/>
        <end position="482"/>
    </location>
</feature>
<comment type="caution">
    <text evidence="2">The sequence shown here is derived from an EMBL/GenBank/DDBJ whole genome shotgun (WGS) entry which is preliminary data.</text>
</comment>
<feature type="region of interest" description="Disordered" evidence="1">
    <location>
        <begin position="300"/>
        <end position="330"/>
    </location>
</feature>
<accession>A0A8X7NHN0</accession>
<feature type="region of interest" description="Disordered" evidence="1">
    <location>
        <begin position="463"/>
        <end position="482"/>
    </location>
</feature>
<dbReference type="AlphaFoldDB" id="A0A8X7NHN0"/>
<evidence type="ECO:0000256" key="1">
    <source>
        <dbReference type="SAM" id="MobiDB-lite"/>
    </source>
</evidence>
<organism evidence="2 3">
    <name type="scientific">Tilletia walkeri</name>
    <dbReference type="NCBI Taxonomy" id="117179"/>
    <lineage>
        <taxon>Eukaryota</taxon>
        <taxon>Fungi</taxon>
        <taxon>Dikarya</taxon>
        <taxon>Basidiomycota</taxon>
        <taxon>Ustilaginomycotina</taxon>
        <taxon>Exobasidiomycetes</taxon>
        <taxon>Tilletiales</taxon>
        <taxon>Tilletiaceae</taxon>
        <taxon>Tilletia</taxon>
    </lineage>
</organism>
<feature type="region of interest" description="Disordered" evidence="1">
    <location>
        <begin position="348"/>
        <end position="380"/>
    </location>
</feature>
<dbReference type="Proteomes" id="UP000078113">
    <property type="component" value="Unassembled WGS sequence"/>
</dbReference>
<protein>
    <submittedName>
        <fullName evidence="2">Uncharacterized protein</fullName>
    </submittedName>
</protein>
<reference evidence="2" key="1">
    <citation type="submission" date="2016-04" db="EMBL/GenBank/DDBJ databases">
        <authorList>
            <person name="Nguyen H.D."/>
            <person name="Samba Siva P."/>
            <person name="Cullis J."/>
            <person name="Levesque C.A."/>
            <person name="Hambleton S."/>
        </authorList>
    </citation>
    <scope>NUCLEOTIDE SEQUENCE</scope>
    <source>
        <strain evidence="2">DAOMC 236422</strain>
    </source>
</reference>
<proteinExistence type="predicted"/>
<feature type="compositionally biased region" description="Polar residues" evidence="1">
    <location>
        <begin position="300"/>
        <end position="312"/>
    </location>
</feature>
<keyword evidence="3" id="KW-1185">Reference proteome</keyword>
<feature type="compositionally biased region" description="Low complexity" evidence="1">
    <location>
        <begin position="359"/>
        <end position="373"/>
    </location>
</feature>
<evidence type="ECO:0000313" key="3">
    <source>
        <dbReference type="Proteomes" id="UP000078113"/>
    </source>
</evidence>
<name>A0A8X7NHN0_9BASI</name>